<keyword evidence="5" id="KW-0808">Transferase</keyword>
<name>A0A9N9Y4K7_9HYPO</name>
<protein>
    <recommendedName>
        <fullName evidence="7">Aminotransferase class I/classII large domain-containing protein</fullName>
    </recommendedName>
</protein>
<proteinExistence type="inferred from homology"/>
<evidence type="ECO:0000256" key="3">
    <source>
        <dbReference type="ARBA" id="ARBA00011738"/>
    </source>
</evidence>
<dbReference type="InterPro" id="IPR015421">
    <property type="entry name" value="PyrdxlP-dep_Trfase_major"/>
</dbReference>
<evidence type="ECO:0000256" key="1">
    <source>
        <dbReference type="ARBA" id="ARBA00001933"/>
    </source>
</evidence>
<dbReference type="PANTHER" id="PTHR11879:SF55">
    <property type="entry name" value="GLUTAMATE OXALOACETATE TRANSAMINASE 1, ISOFORM B"/>
    <property type="match status" value="1"/>
</dbReference>
<dbReference type="Gene3D" id="3.90.1150.10">
    <property type="entry name" value="Aspartate Aminotransferase, domain 1"/>
    <property type="match status" value="1"/>
</dbReference>
<dbReference type="Gene3D" id="3.40.640.10">
    <property type="entry name" value="Type I PLP-dependent aspartate aminotransferase-like (Major domain)"/>
    <property type="match status" value="1"/>
</dbReference>
<comment type="caution">
    <text evidence="8">The sequence shown here is derived from an EMBL/GenBank/DDBJ whole genome shotgun (WGS) entry which is preliminary data.</text>
</comment>
<dbReference type="InterPro" id="IPR015424">
    <property type="entry name" value="PyrdxlP-dep_Trfase"/>
</dbReference>
<evidence type="ECO:0000313" key="9">
    <source>
        <dbReference type="Proteomes" id="UP000754883"/>
    </source>
</evidence>
<dbReference type="GO" id="GO:0030170">
    <property type="term" value="F:pyridoxal phosphate binding"/>
    <property type="evidence" value="ECO:0007669"/>
    <property type="project" value="InterPro"/>
</dbReference>
<keyword evidence="9" id="KW-1185">Reference proteome</keyword>
<sequence>MSPETEIPPSFFANTLQLSLDPIFEKTKEFNQDDFPHKVNLIQSPPYEGQDSCSVLASVREAASRLNKQDVFQGCSPILGHEGLRDAVAKSILGAQIFSIKSSQLATCQAHSDIGAFNLACKLIARCHSPRGKVYLPEATSSNYLQAASEAGLECKVFDHFDTSSKQMDFNSYKKMLIAAEAGSAIFLYACGNDVTGTDLLEEEWVEVGRIIKERNLFPIFNAAYLGLSSGSVDKDAFVIRHFVGELQIETAICASYDHSMGLHGEGVGCLLVYTSSRIAASGCSAYLEQVQRSQISSPPRYGAGIAHLLLTDSELTEKWVEDLEQAVDRRRYLRRYLYDSLLDQAIPGQWNFIIHQKGLFGYLGLSRAAVKELRETYHIYMADNSRISVAALNEENAMYLAIAMADCIRNELLNDF</sequence>
<comment type="subunit">
    <text evidence="3">Homodimer.</text>
</comment>
<dbReference type="GO" id="GO:0004069">
    <property type="term" value="F:L-aspartate:2-oxoglutarate aminotransferase activity"/>
    <property type="evidence" value="ECO:0007669"/>
    <property type="project" value="TreeGrafter"/>
</dbReference>
<evidence type="ECO:0000313" key="8">
    <source>
        <dbReference type="EMBL" id="CAG9990269.1"/>
    </source>
</evidence>
<dbReference type="PRINTS" id="PR00799">
    <property type="entry name" value="TRANSAMINASE"/>
</dbReference>
<evidence type="ECO:0000259" key="7">
    <source>
        <dbReference type="Pfam" id="PF00155"/>
    </source>
</evidence>
<evidence type="ECO:0000256" key="2">
    <source>
        <dbReference type="ARBA" id="ARBA00007441"/>
    </source>
</evidence>
<comment type="cofactor">
    <cofactor evidence="1">
        <name>pyridoxal 5'-phosphate</name>
        <dbReference type="ChEBI" id="CHEBI:597326"/>
    </cofactor>
</comment>
<dbReference type="AlphaFoldDB" id="A0A9N9Y4K7"/>
<organism evidence="8 9">
    <name type="scientific">Clonostachys byssicola</name>
    <dbReference type="NCBI Taxonomy" id="160290"/>
    <lineage>
        <taxon>Eukaryota</taxon>
        <taxon>Fungi</taxon>
        <taxon>Dikarya</taxon>
        <taxon>Ascomycota</taxon>
        <taxon>Pezizomycotina</taxon>
        <taxon>Sordariomycetes</taxon>
        <taxon>Hypocreomycetidae</taxon>
        <taxon>Hypocreales</taxon>
        <taxon>Bionectriaceae</taxon>
        <taxon>Clonostachys</taxon>
    </lineage>
</organism>
<reference evidence="8" key="1">
    <citation type="submission" date="2021-10" db="EMBL/GenBank/DDBJ databases">
        <authorList>
            <person name="Piombo E."/>
        </authorList>
    </citation>
    <scope>NUCLEOTIDE SEQUENCE</scope>
</reference>
<dbReference type="GO" id="GO:0006520">
    <property type="term" value="P:amino acid metabolic process"/>
    <property type="evidence" value="ECO:0007669"/>
    <property type="project" value="InterPro"/>
</dbReference>
<dbReference type="EMBL" id="CABFNO020001469">
    <property type="protein sequence ID" value="CAG9990269.1"/>
    <property type="molecule type" value="Genomic_DNA"/>
</dbReference>
<accession>A0A9N9Y4K7</accession>
<dbReference type="InterPro" id="IPR004839">
    <property type="entry name" value="Aminotransferase_I/II_large"/>
</dbReference>
<feature type="domain" description="Aminotransferase class I/classII large" evidence="7">
    <location>
        <begin position="40"/>
        <end position="402"/>
    </location>
</feature>
<gene>
    <name evidence="8" type="ORF">CBYS24578_00012498</name>
</gene>
<evidence type="ECO:0000256" key="6">
    <source>
        <dbReference type="ARBA" id="ARBA00022898"/>
    </source>
</evidence>
<dbReference type="SUPFAM" id="SSF53383">
    <property type="entry name" value="PLP-dependent transferases"/>
    <property type="match status" value="1"/>
</dbReference>
<dbReference type="Proteomes" id="UP000754883">
    <property type="component" value="Unassembled WGS sequence"/>
</dbReference>
<dbReference type="Pfam" id="PF00155">
    <property type="entry name" value="Aminotran_1_2"/>
    <property type="match status" value="1"/>
</dbReference>
<comment type="similarity">
    <text evidence="2">Belongs to the class-I pyridoxal-phosphate-dependent aminotransferase family.</text>
</comment>
<evidence type="ECO:0000256" key="4">
    <source>
        <dbReference type="ARBA" id="ARBA00022576"/>
    </source>
</evidence>
<evidence type="ECO:0000256" key="5">
    <source>
        <dbReference type="ARBA" id="ARBA00022679"/>
    </source>
</evidence>
<keyword evidence="6" id="KW-0663">Pyridoxal phosphate</keyword>
<dbReference type="PANTHER" id="PTHR11879">
    <property type="entry name" value="ASPARTATE AMINOTRANSFERASE"/>
    <property type="match status" value="1"/>
</dbReference>
<dbReference type="InterPro" id="IPR000796">
    <property type="entry name" value="Asp_trans"/>
</dbReference>
<keyword evidence="4" id="KW-0032">Aminotransferase</keyword>
<dbReference type="InterPro" id="IPR015422">
    <property type="entry name" value="PyrdxlP-dep_Trfase_small"/>
</dbReference>
<dbReference type="OrthoDB" id="5145577at2759"/>